<protein>
    <submittedName>
        <fullName evidence="2">Uncharacterized protein</fullName>
    </submittedName>
</protein>
<feature type="compositionally biased region" description="Polar residues" evidence="1">
    <location>
        <begin position="108"/>
        <end position="127"/>
    </location>
</feature>
<accession>A0A4P9ZFL5</accession>
<dbReference type="EMBL" id="ML004437">
    <property type="protein sequence ID" value="RKP31775.1"/>
    <property type="molecule type" value="Genomic_DNA"/>
</dbReference>
<feature type="region of interest" description="Disordered" evidence="1">
    <location>
        <begin position="90"/>
        <end position="143"/>
    </location>
</feature>
<name>A0A4P9ZFL5_9ASCO</name>
<evidence type="ECO:0000313" key="2">
    <source>
        <dbReference type="EMBL" id="RKP31775.1"/>
    </source>
</evidence>
<dbReference type="InterPro" id="IPR021211">
    <property type="entry name" value="SAM35"/>
</dbReference>
<reference evidence="3" key="1">
    <citation type="journal article" date="2018" name="Nat. Microbiol.">
        <title>Leveraging single-cell genomics to expand the fungal tree of life.</title>
        <authorList>
            <person name="Ahrendt S.R."/>
            <person name="Quandt C.A."/>
            <person name="Ciobanu D."/>
            <person name="Clum A."/>
            <person name="Salamov A."/>
            <person name="Andreopoulos B."/>
            <person name="Cheng J.F."/>
            <person name="Woyke T."/>
            <person name="Pelin A."/>
            <person name="Henrissat B."/>
            <person name="Reynolds N.K."/>
            <person name="Benny G.L."/>
            <person name="Smith M.E."/>
            <person name="James T.Y."/>
            <person name="Grigoriev I.V."/>
        </authorList>
    </citation>
    <scope>NUCLEOTIDE SEQUENCE [LARGE SCALE GENOMIC DNA]</scope>
    <source>
        <strain evidence="3">Baker2002</strain>
    </source>
</reference>
<sequence>MKVPQPLESLFNIFPLVTYPAEPRDGQSCLAKFHFVSTRLPRSLRLFILGVHCLRQVQVGHFRVFLPTDPAGLACALILCHKHGLAMPRGNELPHPTGTTKEGHKNNETANRVEPQSQKPGLANQSDSNRKQPPPEPTFSPEYPSEHSIVPLSYLAAPDNQLPILIEMCGSNTKCLTISSQIVDAVALKASSAIDHTVNAFLDGLQMLWVFTVLHELSFSGTVLLLVFSTRPESGFESGFKSEFPAPLPCLDSLKLVQDMQGWCSFKDKYSHLYASQIKTVQKPRSVVKHVLLGPQTPTDTFKRAYATEVSEFFSFLPLAAGYIRDKDAGESRCILEIKLAAFLLTSVYFLPENSVIHSILARDHAELVEWSIDILIKYYIGLEEGIEDST</sequence>
<dbReference type="Proteomes" id="UP000268321">
    <property type="component" value="Unassembled WGS sequence"/>
</dbReference>
<gene>
    <name evidence="2" type="ORF">METBISCDRAFT_26256</name>
</gene>
<dbReference type="Pfam" id="PF10806">
    <property type="entry name" value="SAM35"/>
    <property type="match status" value="1"/>
</dbReference>
<proteinExistence type="predicted"/>
<dbReference type="OrthoDB" id="198787at2759"/>
<keyword evidence="3" id="KW-1185">Reference proteome</keyword>
<organism evidence="2 3">
    <name type="scientific">Metschnikowia bicuspidata</name>
    <dbReference type="NCBI Taxonomy" id="27322"/>
    <lineage>
        <taxon>Eukaryota</taxon>
        <taxon>Fungi</taxon>
        <taxon>Dikarya</taxon>
        <taxon>Ascomycota</taxon>
        <taxon>Saccharomycotina</taxon>
        <taxon>Pichiomycetes</taxon>
        <taxon>Metschnikowiaceae</taxon>
        <taxon>Metschnikowia</taxon>
    </lineage>
</organism>
<evidence type="ECO:0000313" key="3">
    <source>
        <dbReference type="Proteomes" id="UP000268321"/>
    </source>
</evidence>
<dbReference type="AlphaFoldDB" id="A0A4P9ZFL5"/>
<evidence type="ECO:0000256" key="1">
    <source>
        <dbReference type="SAM" id="MobiDB-lite"/>
    </source>
</evidence>